<evidence type="ECO:0000256" key="8">
    <source>
        <dbReference type="ARBA" id="ARBA00022827"/>
    </source>
</evidence>
<dbReference type="InterPro" id="IPR014729">
    <property type="entry name" value="Rossmann-like_a/b/a_fold"/>
</dbReference>
<protein>
    <recommendedName>
        <fullName evidence="2">FAD synthase</fullName>
        <ecNumber evidence="2">2.7.7.2</ecNumber>
    </recommendedName>
    <alternativeName>
        <fullName evidence="10">FAD pyrophosphorylase</fullName>
    </alternativeName>
    <alternativeName>
        <fullName evidence="11">FMN adenylyltransferase</fullName>
    </alternativeName>
</protein>
<evidence type="ECO:0000256" key="5">
    <source>
        <dbReference type="ARBA" id="ARBA00022679"/>
    </source>
</evidence>
<keyword evidence="8" id="KW-0274">FAD</keyword>
<evidence type="ECO:0000256" key="4">
    <source>
        <dbReference type="ARBA" id="ARBA00022643"/>
    </source>
</evidence>
<dbReference type="InterPro" id="IPR002500">
    <property type="entry name" value="PAPS_reduct_dom"/>
</dbReference>
<dbReference type="GO" id="GO:0003919">
    <property type="term" value="F:FMN adenylyltransferase activity"/>
    <property type="evidence" value="ECO:0007669"/>
    <property type="project" value="UniProtKB-EC"/>
</dbReference>
<evidence type="ECO:0000256" key="6">
    <source>
        <dbReference type="ARBA" id="ARBA00022695"/>
    </source>
</evidence>
<dbReference type="Proteomes" id="UP000051574">
    <property type="component" value="Unassembled WGS sequence"/>
</dbReference>
<evidence type="ECO:0000259" key="13">
    <source>
        <dbReference type="Pfam" id="PF01507"/>
    </source>
</evidence>
<evidence type="ECO:0000256" key="7">
    <source>
        <dbReference type="ARBA" id="ARBA00022741"/>
    </source>
</evidence>
<dbReference type="AlphaFoldDB" id="A0A0T6B8S1"/>
<dbReference type="Gene3D" id="3.40.50.620">
    <property type="entry name" value="HUPs"/>
    <property type="match status" value="1"/>
</dbReference>
<name>A0A0T6B8S1_9SCAR</name>
<evidence type="ECO:0000313" key="14">
    <source>
        <dbReference type="EMBL" id="KRT83722.1"/>
    </source>
</evidence>
<dbReference type="EMBL" id="LJIG01009117">
    <property type="protein sequence ID" value="KRT83722.1"/>
    <property type="molecule type" value="Genomic_DNA"/>
</dbReference>
<dbReference type="GO" id="GO:0005524">
    <property type="term" value="F:ATP binding"/>
    <property type="evidence" value="ECO:0007669"/>
    <property type="project" value="UniProtKB-KW"/>
</dbReference>
<evidence type="ECO:0000256" key="3">
    <source>
        <dbReference type="ARBA" id="ARBA00022630"/>
    </source>
</evidence>
<evidence type="ECO:0000256" key="11">
    <source>
        <dbReference type="ARBA" id="ARBA00031871"/>
    </source>
</evidence>
<organism evidence="14 15">
    <name type="scientific">Oryctes borbonicus</name>
    <dbReference type="NCBI Taxonomy" id="1629725"/>
    <lineage>
        <taxon>Eukaryota</taxon>
        <taxon>Metazoa</taxon>
        <taxon>Ecdysozoa</taxon>
        <taxon>Arthropoda</taxon>
        <taxon>Hexapoda</taxon>
        <taxon>Insecta</taxon>
        <taxon>Pterygota</taxon>
        <taxon>Neoptera</taxon>
        <taxon>Endopterygota</taxon>
        <taxon>Coleoptera</taxon>
        <taxon>Polyphaga</taxon>
        <taxon>Scarabaeiformia</taxon>
        <taxon>Scarabaeidae</taxon>
        <taxon>Dynastinae</taxon>
        <taxon>Oryctes</taxon>
    </lineage>
</organism>
<keyword evidence="3" id="KW-0285">Flavoprotein</keyword>
<comment type="pathway">
    <text evidence="1">Cofactor biosynthesis; FAD biosynthesis; FAD from FMN: step 1/1.</text>
</comment>
<accession>A0A0T6B8S1</accession>
<dbReference type="Pfam" id="PF01507">
    <property type="entry name" value="PAPS_reduct"/>
    <property type="match status" value="2"/>
</dbReference>
<keyword evidence="7" id="KW-0547">Nucleotide-binding</keyword>
<dbReference type="EC" id="2.7.7.2" evidence="2"/>
<proteinExistence type="predicted"/>
<evidence type="ECO:0000256" key="12">
    <source>
        <dbReference type="ARBA" id="ARBA00049494"/>
    </source>
</evidence>
<keyword evidence="5" id="KW-0808">Transferase</keyword>
<dbReference type="PANTHER" id="PTHR23293:SF9">
    <property type="entry name" value="FAD SYNTHASE"/>
    <property type="match status" value="1"/>
</dbReference>
<evidence type="ECO:0000256" key="1">
    <source>
        <dbReference type="ARBA" id="ARBA00004726"/>
    </source>
</evidence>
<dbReference type="PANTHER" id="PTHR23293">
    <property type="entry name" value="FAD SYNTHETASE-RELATED FMN ADENYLYLTRANSFERASE"/>
    <property type="match status" value="1"/>
</dbReference>
<dbReference type="OrthoDB" id="270728at2759"/>
<keyword evidence="4" id="KW-0288">FMN</keyword>
<dbReference type="GO" id="GO:0006747">
    <property type="term" value="P:FAD biosynthetic process"/>
    <property type="evidence" value="ECO:0007669"/>
    <property type="project" value="TreeGrafter"/>
</dbReference>
<dbReference type="SUPFAM" id="SSF52402">
    <property type="entry name" value="Adenine nucleotide alpha hydrolases-like"/>
    <property type="match status" value="1"/>
</dbReference>
<evidence type="ECO:0000256" key="2">
    <source>
        <dbReference type="ARBA" id="ARBA00012393"/>
    </source>
</evidence>
<keyword evidence="6" id="KW-0548">Nucleotidyltransferase</keyword>
<keyword evidence="15" id="KW-1185">Reference proteome</keyword>
<feature type="domain" description="Phosphoadenosine phosphosulphate reductase" evidence="13">
    <location>
        <begin position="17"/>
        <end position="80"/>
    </location>
</feature>
<evidence type="ECO:0000313" key="15">
    <source>
        <dbReference type="Proteomes" id="UP000051574"/>
    </source>
</evidence>
<sequence>MLQYIEKCFSDYGLENVFVSFNGGKDCTVLLHLVLGILKSKYPNYKDPIVCMYVQSSNPFPEVDHFIEMVRDFYNLDIVTIPKGVREGLESFLESRSNMKACLMGTRRTDPYSESLQIFQMTDSHWPQVMRVSPLLDWHYSEIWDYLLYYQVPYCSLYDEGYTSLGGVNNTIRNPNLLYNMDDDSEIYLPAYKLLDGNTERNGRT</sequence>
<evidence type="ECO:0000256" key="10">
    <source>
        <dbReference type="ARBA" id="ARBA00031145"/>
    </source>
</evidence>
<comment type="caution">
    <text evidence="14">The sequence shown here is derived from an EMBL/GenBank/DDBJ whole genome shotgun (WGS) entry which is preliminary data.</text>
</comment>
<keyword evidence="9" id="KW-0067">ATP-binding</keyword>
<comment type="catalytic activity">
    <reaction evidence="12">
        <text>FMN + ATP + H(+) = FAD + diphosphate</text>
        <dbReference type="Rhea" id="RHEA:17237"/>
        <dbReference type="ChEBI" id="CHEBI:15378"/>
        <dbReference type="ChEBI" id="CHEBI:30616"/>
        <dbReference type="ChEBI" id="CHEBI:33019"/>
        <dbReference type="ChEBI" id="CHEBI:57692"/>
        <dbReference type="ChEBI" id="CHEBI:58210"/>
        <dbReference type="EC" id="2.7.7.2"/>
    </reaction>
</comment>
<reference evidence="14 15" key="1">
    <citation type="submission" date="2015-09" db="EMBL/GenBank/DDBJ databases">
        <title>Draft genome of the scarab beetle Oryctes borbonicus.</title>
        <authorList>
            <person name="Meyer J.M."/>
            <person name="Markov G.V."/>
            <person name="Baskaran P."/>
            <person name="Herrmann M."/>
            <person name="Sommer R.J."/>
            <person name="Roedelsperger C."/>
        </authorList>
    </citation>
    <scope>NUCLEOTIDE SEQUENCE [LARGE SCALE GENOMIC DNA]</scope>
    <source>
        <strain evidence="14">OB123</strain>
        <tissue evidence="14">Whole animal</tissue>
    </source>
</reference>
<feature type="domain" description="Phosphoadenosine phosphosulphate reductase" evidence="13">
    <location>
        <begin position="98"/>
        <end position="171"/>
    </location>
</feature>
<evidence type="ECO:0000256" key="9">
    <source>
        <dbReference type="ARBA" id="ARBA00022840"/>
    </source>
</evidence>
<gene>
    <name evidence="14" type="ORF">AMK59_3739</name>
</gene>
<dbReference type="CDD" id="cd23948">
    <property type="entry name" value="FAD_synthase"/>
    <property type="match status" value="1"/>
</dbReference>